<name>A0A9P0QU39_9ASCO</name>
<organism evidence="2 3">
    <name type="scientific">[Candida] railenensis</name>
    <dbReference type="NCBI Taxonomy" id="45579"/>
    <lineage>
        <taxon>Eukaryota</taxon>
        <taxon>Fungi</taxon>
        <taxon>Dikarya</taxon>
        <taxon>Ascomycota</taxon>
        <taxon>Saccharomycotina</taxon>
        <taxon>Pichiomycetes</taxon>
        <taxon>Debaryomycetaceae</taxon>
        <taxon>Kurtzmaniella</taxon>
    </lineage>
</organism>
<evidence type="ECO:0000256" key="1">
    <source>
        <dbReference type="SAM" id="Phobius"/>
    </source>
</evidence>
<feature type="transmembrane region" description="Helical" evidence="1">
    <location>
        <begin position="114"/>
        <end position="133"/>
    </location>
</feature>
<keyword evidence="1" id="KW-0472">Membrane</keyword>
<gene>
    <name evidence="2" type="ORF">CLIB1423_17S01904</name>
</gene>
<comment type="caution">
    <text evidence="2">The sequence shown here is derived from an EMBL/GenBank/DDBJ whole genome shotgun (WGS) entry which is preliminary data.</text>
</comment>
<keyword evidence="3" id="KW-1185">Reference proteome</keyword>
<keyword evidence="1" id="KW-1133">Transmembrane helix</keyword>
<feature type="transmembrane region" description="Helical" evidence="1">
    <location>
        <begin position="75"/>
        <end position="93"/>
    </location>
</feature>
<protein>
    <submittedName>
        <fullName evidence="2">Uncharacterized protein</fullName>
    </submittedName>
</protein>
<evidence type="ECO:0000313" key="2">
    <source>
        <dbReference type="EMBL" id="CAH2354560.1"/>
    </source>
</evidence>
<dbReference type="AlphaFoldDB" id="A0A9P0QU39"/>
<evidence type="ECO:0000313" key="3">
    <source>
        <dbReference type="Proteomes" id="UP000837801"/>
    </source>
</evidence>
<dbReference type="Proteomes" id="UP000837801">
    <property type="component" value="Unassembled WGS sequence"/>
</dbReference>
<sequence>MQYVTCHDITGASLLERSETSSTQLLPPSRRPGGGKDRNLGFCRCTIALRSSFGKSNCVESRDGPRFAHYNSSTFSIIHSFLYFLWEFFYFHFKCSMVSSRRRVLSLNNAIDLFSIRVCECVCVCVCVVYGVWRSA</sequence>
<accession>A0A9P0QU39</accession>
<dbReference type="EMBL" id="CAKXYY010000017">
    <property type="protein sequence ID" value="CAH2354560.1"/>
    <property type="molecule type" value="Genomic_DNA"/>
</dbReference>
<proteinExistence type="predicted"/>
<reference evidence="2" key="1">
    <citation type="submission" date="2022-03" db="EMBL/GenBank/DDBJ databases">
        <authorList>
            <person name="Legras J.-L."/>
            <person name="Devillers H."/>
            <person name="Grondin C."/>
        </authorList>
    </citation>
    <scope>NUCLEOTIDE SEQUENCE</scope>
    <source>
        <strain evidence="2">CLIB 1423</strain>
    </source>
</reference>
<keyword evidence="1" id="KW-0812">Transmembrane</keyword>